<evidence type="ECO:0008006" key="5">
    <source>
        <dbReference type="Google" id="ProtNLM"/>
    </source>
</evidence>
<keyword evidence="4" id="KW-1185">Reference proteome</keyword>
<feature type="region of interest" description="Disordered" evidence="2">
    <location>
        <begin position="1188"/>
        <end position="1213"/>
    </location>
</feature>
<evidence type="ECO:0000313" key="3">
    <source>
        <dbReference type="EMBL" id="CAK0906863.1"/>
    </source>
</evidence>
<dbReference type="SUPFAM" id="SSF56349">
    <property type="entry name" value="DNA breaking-rejoining enzymes"/>
    <property type="match status" value="1"/>
</dbReference>
<dbReference type="EMBL" id="CAUYUJ010021758">
    <property type="protein sequence ID" value="CAK0906863.1"/>
    <property type="molecule type" value="Genomic_DNA"/>
</dbReference>
<feature type="region of interest" description="Disordered" evidence="2">
    <location>
        <begin position="583"/>
        <end position="643"/>
    </location>
</feature>
<dbReference type="InterPro" id="IPR013762">
    <property type="entry name" value="Integrase-like_cat_sf"/>
</dbReference>
<dbReference type="InterPro" id="IPR011010">
    <property type="entry name" value="DNA_brk_join_enz"/>
</dbReference>
<feature type="compositionally biased region" description="Basic and acidic residues" evidence="2">
    <location>
        <begin position="592"/>
        <end position="602"/>
    </location>
</feature>
<evidence type="ECO:0000256" key="1">
    <source>
        <dbReference type="ARBA" id="ARBA00023172"/>
    </source>
</evidence>
<feature type="region of interest" description="Disordered" evidence="2">
    <location>
        <begin position="151"/>
        <end position="182"/>
    </location>
</feature>
<feature type="compositionally biased region" description="Low complexity" evidence="2">
    <location>
        <begin position="603"/>
        <end position="618"/>
    </location>
</feature>
<evidence type="ECO:0000256" key="2">
    <source>
        <dbReference type="SAM" id="MobiDB-lite"/>
    </source>
</evidence>
<protein>
    <recommendedName>
        <fullName evidence="5">RNA-directed RNA polymerase</fullName>
    </recommendedName>
</protein>
<feature type="compositionally biased region" description="Low complexity" evidence="2">
    <location>
        <begin position="151"/>
        <end position="161"/>
    </location>
</feature>
<feature type="compositionally biased region" description="Pro residues" evidence="2">
    <location>
        <begin position="164"/>
        <end position="174"/>
    </location>
</feature>
<gene>
    <name evidence="3" type="ORF">PCOR1329_LOCUS82043</name>
</gene>
<feature type="compositionally biased region" description="Basic residues" evidence="2">
    <location>
        <begin position="291"/>
        <end position="314"/>
    </location>
</feature>
<proteinExistence type="predicted"/>
<feature type="region of interest" description="Disordered" evidence="2">
    <location>
        <begin position="535"/>
        <end position="555"/>
    </location>
</feature>
<feature type="region of interest" description="Disordered" evidence="2">
    <location>
        <begin position="209"/>
        <end position="318"/>
    </location>
</feature>
<name>A0ABN9Y7U2_9DINO</name>
<feature type="compositionally biased region" description="Basic and acidic residues" evidence="2">
    <location>
        <begin position="212"/>
        <end position="274"/>
    </location>
</feature>
<sequence length="1874" mass="204622">MAIGCAVGPWVSPDLDADFASRAEWHPGDVIEIQCRDDYNNDQGKGLLVVAGSGGKARLFEATMLSAENEYYSWWMFSKGGHPNPGLYRHAAGKGDDEEKLFKRAPVVPVRKWRLLNTNTREPDLSAASWVPRRTHESLLEKIANLQVACAPATPPAGGRTPSREPPLPPPLEPPPDRRSAPRAARPVLLEGPGGGVAGDLDALRSSLAEDPEGRLQRPRRDGHSRSAARAADRGQRDGDRRRDRSLGRRERRYGNEDRNNRDTREDRGGAERKAARRVFASDPREYERAQKKRRRSREPERRRRRDSRSRHPGRLATQLLQLMEDTVGRDGEARSWDKDDAPASAKSYFIHVLRPTTEKTSSLRNVREMHTLAVILDHLALGRTQAAADVAAQRLKALELASTTGDWNKAQYLELVPQEGTNLVSKSEEYLTTKEVELHQRLHGRGKGGSYENDWSNYASSSSKGGKDKDKDKGKGKDKSKKDKGGRGKASWRRWLDEAGGHAANTYEALHVFAVGAGFSPGRFGEFSRAMGAARSGCDRGEGNSTARASGAPPTASLRELLPVCPALAAKYFAELARVGAGATAPSGRPTEPDGARRPSDDAAAVTTAPVDRPTAPGGAWRPPDAATGVTTTSSSRGRQALGRGPGGLRLSWACFVVDALNFLACAGWSSAPTCARAPPLLSAAQRCSLDHIWGAVCRFLDIPAAAYGLRAARDDMLHRKLGYHGEVVSRRRQLICDKVLPCWPAVGAACLFPVIDFVSEELRDDLADPTRCLLPRSAWPAITPESRVHASDAEWYSLVKAGHARGLFEQVAEEDLFRDAAGVPVLNGAMGVDKLKEVNGAVVTLLRFICVFCPVNAFFRPLRGGAALLPYLGQLGLVLLDDDEVLTLDSEDMQSCFNLFRMPAAWAGYFAFEKKVPASAFGGDPGEMVYVAMRAVPMGWLGAVDLMQCMARRFVFDLCGVSPSTELLKNEPLPEGDISIVCMDGFDFLRRVRVVRDNIQSLDFEGSAEHERFVQACSALGLPLNAGKSLIKGLAGQILGGELDGIEGTLAVERSKGHVLIGKALALSCLSAWPAAAAQHWVGGYCFAANFRRPAYAVLQELFTFVVSAELAPGGVLEPEPQVVDEIIVASALLPLCFTDLRASIRNVVSSSDASERGGGASEARSLIPALDPGAAEARGDRAANLNEQLGMGIEDQRKEDGEEKRYDDETPTRCSACGRAPRARMFPCPARCSASLCSEGCLRQHFDEETGCQKCMFTMPYAALFGFETDAAVPTAIRAKGVLVRTCPAPPRCQKGASCFLEAWLPGGCDHRDDRFREPAWPAGVPWAPQRTLLRLRAWNAAVAAAVDSLQSRSSEGRLCLILHPSGSWLWRQPGVERAAGMQGILSSCSCTCRFGSQIGTPFRILHNSVELDALLGKGFCMCLPKGQGAFAEDFPLKLADLLAGWAAEGAIAAQGATLPAAPSEQPLWLARALGEATARLRGPEVQPEVIDKILKVMSTMRRGFEEDHLKAMLRQADYRGSDVRLSTQALLDGCRQDVPYPAFCWEWATVQSYSWKHHQHINALEFAAFLNYVRAQAGSKDFHKRPWPRSLDELDEEVGEYINHLYLDDLPQYWASDLVSAFKRHYPKCRRHLGTAEVYLKNWARVTARRRAIPATRDLVLSMAAAALIEGKVRLAFCILLSFVGLLRVGEVVGATSRQFRLYGGGSLLTLALPDSKGAKRSGASEQVTFYDPLVLKLAGAILQDTGHDEKIMDLGYAGFAAEIARLGRMFGMSSPRFTPYCLRRGGATWHFTRFTSYDATQHLGRWTQAKTARQYIDQATAEATEMRLPDWGLKRISLAVKCIGQLVDEAVAKHPRSQSSGAAGFRPRS</sequence>
<feature type="compositionally biased region" description="Basic and acidic residues" evidence="2">
    <location>
        <begin position="466"/>
        <end position="487"/>
    </location>
</feature>
<comment type="caution">
    <text evidence="3">The sequence shown here is derived from an EMBL/GenBank/DDBJ whole genome shotgun (WGS) entry which is preliminary data.</text>
</comment>
<reference evidence="3" key="1">
    <citation type="submission" date="2023-10" db="EMBL/GenBank/DDBJ databases">
        <authorList>
            <person name="Chen Y."/>
            <person name="Shah S."/>
            <person name="Dougan E. K."/>
            <person name="Thang M."/>
            <person name="Chan C."/>
        </authorList>
    </citation>
    <scope>NUCLEOTIDE SEQUENCE [LARGE SCALE GENOMIC DNA]</scope>
</reference>
<feature type="region of interest" description="Disordered" evidence="2">
    <location>
        <begin position="442"/>
        <end position="494"/>
    </location>
</feature>
<dbReference type="Gene3D" id="1.10.443.10">
    <property type="entry name" value="Intergrase catalytic core"/>
    <property type="match status" value="1"/>
</dbReference>
<feature type="compositionally biased region" description="Basic and acidic residues" evidence="2">
    <location>
        <begin position="1197"/>
        <end position="1213"/>
    </location>
</feature>
<dbReference type="Proteomes" id="UP001189429">
    <property type="component" value="Unassembled WGS sequence"/>
</dbReference>
<evidence type="ECO:0000313" key="4">
    <source>
        <dbReference type="Proteomes" id="UP001189429"/>
    </source>
</evidence>
<keyword evidence="1" id="KW-0233">DNA recombination</keyword>
<accession>A0ABN9Y7U2</accession>
<organism evidence="3 4">
    <name type="scientific">Prorocentrum cordatum</name>
    <dbReference type="NCBI Taxonomy" id="2364126"/>
    <lineage>
        <taxon>Eukaryota</taxon>
        <taxon>Sar</taxon>
        <taxon>Alveolata</taxon>
        <taxon>Dinophyceae</taxon>
        <taxon>Prorocentrales</taxon>
        <taxon>Prorocentraceae</taxon>
        <taxon>Prorocentrum</taxon>
    </lineage>
</organism>